<dbReference type="Gene3D" id="3.40.190.10">
    <property type="entry name" value="Periplasmic binding protein-like II"/>
    <property type="match status" value="2"/>
</dbReference>
<feature type="domain" description="Solute-binding protein family 3/N-terminal" evidence="6">
    <location>
        <begin position="42"/>
        <end position="263"/>
    </location>
</feature>
<evidence type="ECO:0000313" key="7">
    <source>
        <dbReference type="EMBL" id="SDB26047.1"/>
    </source>
</evidence>
<accession>A0A1G6BZK8</accession>
<dbReference type="GO" id="GO:0005576">
    <property type="term" value="C:extracellular region"/>
    <property type="evidence" value="ECO:0007669"/>
    <property type="project" value="TreeGrafter"/>
</dbReference>
<evidence type="ECO:0000256" key="4">
    <source>
        <dbReference type="RuleBase" id="RU003744"/>
    </source>
</evidence>
<evidence type="ECO:0000256" key="2">
    <source>
        <dbReference type="ARBA" id="ARBA00022448"/>
    </source>
</evidence>
<keyword evidence="8" id="KW-1185">Reference proteome</keyword>
<sequence length="270" mass="29589">MKKITLSILTLLMVICSAIFFTANANADTTSAQVNKIKESGVLRVGVKQDVPNFGYLDPDTNKFSGIEVELAKKIAKKLGVKVAFTPVTAATRGALLDNEQVDIVIATFTITEERRKLYNFTTPYYTDAVGFLINKDSGIKSFKDLDGKTIGVSQGSITQLQISELAKENGISVKFAELGSYPELSVSLRAHRTDAFSVDQSILSGYVSSKTQLLDFTFAASQYGVVTKKSNTELDEYLSGLIDGWTEDRTLQAIYDKYDLTPASIEEDN</sequence>
<dbReference type="GO" id="GO:0006865">
    <property type="term" value="P:amino acid transport"/>
    <property type="evidence" value="ECO:0007669"/>
    <property type="project" value="TreeGrafter"/>
</dbReference>
<dbReference type="PROSITE" id="PS01039">
    <property type="entry name" value="SBP_BACTERIAL_3"/>
    <property type="match status" value="1"/>
</dbReference>
<protein>
    <submittedName>
        <fullName evidence="7">Putative glutamine transport system substrate-binding protein</fullName>
    </submittedName>
</protein>
<comment type="similarity">
    <text evidence="1 4">Belongs to the bacterial solute-binding protein 3 family.</text>
</comment>
<gene>
    <name evidence="7" type="ORF">SAMN02910293_01288</name>
</gene>
<dbReference type="EMBL" id="FMXP01000016">
    <property type="protein sequence ID" value="SDB26047.1"/>
    <property type="molecule type" value="Genomic_DNA"/>
</dbReference>
<dbReference type="SMART" id="SM00062">
    <property type="entry name" value="PBPb"/>
    <property type="match status" value="1"/>
</dbReference>
<name>A0A1G6BZK8_9STRE</name>
<dbReference type="Proteomes" id="UP000182508">
    <property type="component" value="Unassembled WGS sequence"/>
</dbReference>
<feature type="signal peptide" evidence="5">
    <location>
        <begin position="1"/>
        <end position="27"/>
    </location>
</feature>
<dbReference type="GO" id="GO:0030288">
    <property type="term" value="C:outer membrane-bounded periplasmic space"/>
    <property type="evidence" value="ECO:0007669"/>
    <property type="project" value="TreeGrafter"/>
</dbReference>
<evidence type="ECO:0000256" key="1">
    <source>
        <dbReference type="ARBA" id="ARBA00010333"/>
    </source>
</evidence>
<evidence type="ECO:0000256" key="5">
    <source>
        <dbReference type="SAM" id="SignalP"/>
    </source>
</evidence>
<organism evidence="7 8">
    <name type="scientific">Streptococcus henryi</name>
    <dbReference type="NCBI Taxonomy" id="439219"/>
    <lineage>
        <taxon>Bacteria</taxon>
        <taxon>Bacillati</taxon>
        <taxon>Bacillota</taxon>
        <taxon>Bacilli</taxon>
        <taxon>Lactobacillales</taxon>
        <taxon>Streptococcaceae</taxon>
        <taxon>Streptococcus</taxon>
    </lineage>
</organism>
<dbReference type="PANTHER" id="PTHR30085">
    <property type="entry name" value="AMINO ACID ABC TRANSPORTER PERMEASE"/>
    <property type="match status" value="1"/>
</dbReference>
<dbReference type="SUPFAM" id="SSF53850">
    <property type="entry name" value="Periplasmic binding protein-like II"/>
    <property type="match status" value="1"/>
</dbReference>
<evidence type="ECO:0000313" key="8">
    <source>
        <dbReference type="Proteomes" id="UP000182508"/>
    </source>
</evidence>
<dbReference type="InterPro" id="IPR051455">
    <property type="entry name" value="Bact_solute-bind_prot3"/>
</dbReference>
<keyword evidence="3 5" id="KW-0732">Signal</keyword>
<dbReference type="InterPro" id="IPR018313">
    <property type="entry name" value="SBP_3_CS"/>
</dbReference>
<dbReference type="Pfam" id="PF00497">
    <property type="entry name" value="SBP_bac_3"/>
    <property type="match status" value="1"/>
</dbReference>
<dbReference type="PANTHER" id="PTHR30085:SF6">
    <property type="entry name" value="ABC TRANSPORTER GLUTAMINE-BINDING PROTEIN GLNH"/>
    <property type="match status" value="1"/>
</dbReference>
<dbReference type="AlphaFoldDB" id="A0A1G6BZK8"/>
<dbReference type="STRING" id="439219.SAMN02910293_01288"/>
<keyword evidence="2" id="KW-0813">Transport</keyword>
<dbReference type="eggNOG" id="COG0834">
    <property type="taxonomic scope" value="Bacteria"/>
</dbReference>
<dbReference type="InterPro" id="IPR001638">
    <property type="entry name" value="Solute-binding_3/MltF_N"/>
</dbReference>
<feature type="chain" id="PRO_5010190323" evidence="5">
    <location>
        <begin position="28"/>
        <end position="270"/>
    </location>
</feature>
<proteinExistence type="inferred from homology"/>
<dbReference type="RefSeq" id="WP_074486084.1">
    <property type="nucleotide sequence ID" value="NZ_FMXP01000016.1"/>
</dbReference>
<reference evidence="7 8" key="1">
    <citation type="submission" date="2016-10" db="EMBL/GenBank/DDBJ databases">
        <authorList>
            <person name="de Groot N.N."/>
        </authorList>
    </citation>
    <scope>NUCLEOTIDE SEQUENCE [LARGE SCALE GENOMIC DNA]</scope>
    <source>
        <strain evidence="7 8">A-4</strain>
    </source>
</reference>
<evidence type="ECO:0000259" key="6">
    <source>
        <dbReference type="SMART" id="SM00062"/>
    </source>
</evidence>
<evidence type="ECO:0000256" key="3">
    <source>
        <dbReference type="ARBA" id="ARBA00022729"/>
    </source>
</evidence>